<organism evidence="1 2">
    <name type="scientific">Fictibacillus enclensis</name>
    <dbReference type="NCBI Taxonomy" id="1017270"/>
    <lineage>
        <taxon>Bacteria</taxon>
        <taxon>Bacillati</taxon>
        <taxon>Bacillota</taxon>
        <taxon>Bacilli</taxon>
        <taxon>Bacillales</taxon>
        <taxon>Fictibacillaceae</taxon>
        <taxon>Fictibacillus</taxon>
    </lineage>
</organism>
<dbReference type="RefSeq" id="WP_061969638.1">
    <property type="nucleotide sequence ID" value="NZ_FMAV01000001.1"/>
</dbReference>
<name>A0A0V8JDC5_9BACL</name>
<dbReference type="EMBL" id="LNQN01000001">
    <property type="protein sequence ID" value="KSU85158.1"/>
    <property type="molecule type" value="Genomic_DNA"/>
</dbReference>
<evidence type="ECO:0000313" key="1">
    <source>
        <dbReference type="EMBL" id="KSU85158.1"/>
    </source>
</evidence>
<reference evidence="1 2" key="1">
    <citation type="journal article" date="2014" name="Antonie Van Leeuwenhoek">
        <title>Fictibacillus enclensis sp. nov., isolated from marine sediment.</title>
        <authorList>
            <person name="Dastager S.G."/>
            <person name="Mawlankar R."/>
            <person name="Srinivasan K."/>
            <person name="Tang S.K."/>
            <person name="Lee J.C."/>
            <person name="Ramana V.V."/>
            <person name="Shouche Y.S."/>
        </authorList>
    </citation>
    <scope>NUCLEOTIDE SEQUENCE [LARGE SCALE GENOMIC DNA]</scope>
    <source>
        <strain evidence="1 2">NIO-1003</strain>
    </source>
</reference>
<gene>
    <name evidence="1" type="ORF">AS030_06475</name>
</gene>
<dbReference type="AlphaFoldDB" id="A0A0V8JDC5"/>
<accession>A0A0V8JDC5</accession>
<protein>
    <submittedName>
        <fullName evidence="1">Uncharacterized protein</fullName>
    </submittedName>
</protein>
<dbReference type="Proteomes" id="UP000054099">
    <property type="component" value="Unassembled WGS sequence"/>
</dbReference>
<sequence length="76" mass="9311">MDSENYIQKERNGKIYPFILFSRKDPRYILHQFFGTCPFCDKNVRMGSECKKYGREDGDYENFRKQYQLRDLLKKI</sequence>
<keyword evidence="2" id="KW-1185">Reference proteome</keyword>
<comment type="caution">
    <text evidence="1">The sequence shown here is derived from an EMBL/GenBank/DDBJ whole genome shotgun (WGS) entry which is preliminary data.</text>
</comment>
<evidence type="ECO:0000313" key="2">
    <source>
        <dbReference type="Proteomes" id="UP000054099"/>
    </source>
</evidence>
<proteinExistence type="predicted"/>